<feature type="compositionally biased region" description="Polar residues" evidence="1">
    <location>
        <begin position="46"/>
        <end position="56"/>
    </location>
</feature>
<evidence type="ECO:0000313" key="3">
    <source>
        <dbReference type="Proteomes" id="UP001146351"/>
    </source>
</evidence>
<feature type="region of interest" description="Disordered" evidence="1">
    <location>
        <begin position="777"/>
        <end position="824"/>
    </location>
</feature>
<name>A0A9W9HTW1_9EURO</name>
<feature type="region of interest" description="Disordered" evidence="1">
    <location>
        <begin position="839"/>
        <end position="901"/>
    </location>
</feature>
<feature type="region of interest" description="Disordered" evidence="1">
    <location>
        <begin position="425"/>
        <end position="452"/>
    </location>
</feature>
<feature type="region of interest" description="Disordered" evidence="1">
    <location>
        <begin position="738"/>
        <end position="764"/>
    </location>
</feature>
<reference evidence="2" key="1">
    <citation type="submission" date="2022-11" db="EMBL/GenBank/DDBJ databases">
        <authorList>
            <person name="Petersen C."/>
        </authorList>
    </citation>
    <scope>NUCLEOTIDE SEQUENCE</scope>
    <source>
        <strain evidence="2">IBT 21917</strain>
    </source>
</reference>
<protein>
    <submittedName>
        <fullName evidence="2">Uncharacterized protein</fullName>
    </submittedName>
</protein>
<feature type="compositionally biased region" description="Low complexity" evidence="1">
    <location>
        <begin position="785"/>
        <end position="795"/>
    </location>
</feature>
<feature type="region of interest" description="Disordered" evidence="1">
    <location>
        <begin position="41"/>
        <end position="119"/>
    </location>
</feature>
<dbReference type="Proteomes" id="UP001146351">
    <property type="component" value="Unassembled WGS sequence"/>
</dbReference>
<accession>A0A9W9HTW1</accession>
<organism evidence="2 3">
    <name type="scientific">Penicillium capsulatum</name>
    <dbReference type="NCBI Taxonomy" id="69766"/>
    <lineage>
        <taxon>Eukaryota</taxon>
        <taxon>Fungi</taxon>
        <taxon>Dikarya</taxon>
        <taxon>Ascomycota</taxon>
        <taxon>Pezizomycotina</taxon>
        <taxon>Eurotiomycetes</taxon>
        <taxon>Eurotiomycetidae</taxon>
        <taxon>Eurotiales</taxon>
        <taxon>Aspergillaceae</taxon>
        <taxon>Penicillium</taxon>
    </lineage>
</organism>
<feature type="compositionally biased region" description="Acidic residues" evidence="1">
    <location>
        <begin position="892"/>
        <end position="901"/>
    </location>
</feature>
<sequence>MDDIQATAKWANRMLRPLTSIYRRLEKHQETLAIIAAESRGPTQPVCGSQEAQSSIDGPGTLDGYSGSDADEDDPVWVPGRKPQKRRIRHKYTGRGEGQNGRKRTRLSIHSPDTPRTLPGAIELATPLITGKRWEMPDSAHSQLSVELPRAQPAQEQRQAFRDRYSLHKSPWQELLVQSGDTGFADIAHNLDRVLQNFLCNTRTSKRNTADTSSRPKLGTRSLLMTVMRRLPEFIAAEQEFQDEAEEDMDEDMCDAYFTELESFYAPHGRGWKPLREAVRAQGIYLVSMMIRNHWVTDAVACALVEKCGHQEPDACEELLSTFLSTREDYFHPPALRPQINASDPGDPIRILRKYAHHATARRSYIFNELSKLLMRGVLPPQWMATKTWTSWMTRATISFSKSDFDCAAASRLIEAALLSACDARPTSDNRRSTSGHRTVHSEHPKGALTGTEAAGRPCSVLVEDALSNHITSLLAALCGMHISRSRDVDRPEEADGIKASHIISYLSLVIERDMENNERGHLSSHELLRRGSIVLAHCLTQCNDAVLAGDVQFEVTLSPVIDGLSERLASRSHLVKELALLVRQAFRCFGSATDRERHCMGKEIRRMVSRLPHLSEAPGLSLLLRRVAVETAMGFAESTGEPEDHLWAVEIQETALQSPEESSPDSANESDEPGHRTGLYRWEESIGEWVARTPAAKPNVPAVWGKARASTPKVLPYIACSTDSSSLESDCFEQAAPSLTSSPSSISPKRDFEEVDSSPLRPIKRRRAAPVIVYEQAAGDQDASLSASDSSRSPSPEPVRSHRRSLREISNSTSNLAAPARPAPAKVEVVIINNHESDPLQEPVQHGPVHVEKRVHRTMARRRAGRLSTSTGSTGAARQVPPRRIIPCSESDSDDELSFI</sequence>
<feature type="region of interest" description="Disordered" evidence="1">
    <location>
        <begin position="656"/>
        <end position="678"/>
    </location>
</feature>
<feature type="compositionally biased region" description="Polar residues" evidence="1">
    <location>
        <begin position="868"/>
        <end position="877"/>
    </location>
</feature>
<feature type="compositionally biased region" description="Basic residues" evidence="1">
    <location>
        <begin position="82"/>
        <end position="93"/>
    </location>
</feature>
<feature type="compositionally biased region" description="Low complexity" evidence="1">
    <location>
        <begin position="738"/>
        <end position="748"/>
    </location>
</feature>
<proteinExistence type="predicted"/>
<dbReference type="AlphaFoldDB" id="A0A9W9HTW1"/>
<evidence type="ECO:0000256" key="1">
    <source>
        <dbReference type="SAM" id="MobiDB-lite"/>
    </source>
</evidence>
<reference evidence="2" key="2">
    <citation type="journal article" date="2023" name="IMA Fungus">
        <title>Comparative genomic study of the Penicillium genus elucidates a diverse pangenome and 15 lateral gene transfer events.</title>
        <authorList>
            <person name="Petersen C."/>
            <person name="Sorensen T."/>
            <person name="Nielsen M.R."/>
            <person name="Sondergaard T.E."/>
            <person name="Sorensen J.L."/>
            <person name="Fitzpatrick D.A."/>
            <person name="Frisvad J.C."/>
            <person name="Nielsen K.L."/>
        </authorList>
    </citation>
    <scope>NUCLEOTIDE SEQUENCE</scope>
    <source>
        <strain evidence="2">IBT 21917</strain>
    </source>
</reference>
<gene>
    <name evidence="2" type="ORF">N7492_008644</name>
</gene>
<keyword evidence="3" id="KW-1185">Reference proteome</keyword>
<comment type="caution">
    <text evidence="2">The sequence shown here is derived from an EMBL/GenBank/DDBJ whole genome shotgun (WGS) entry which is preliminary data.</text>
</comment>
<dbReference type="OrthoDB" id="4159838at2759"/>
<feature type="compositionally biased region" description="Basic residues" evidence="1">
    <location>
        <begin position="854"/>
        <end position="866"/>
    </location>
</feature>
<feature type="compositionally biased region" description="Polar residues" evidence="1">
    <location>
        <begin position="656"/>
        <end position="668"/>
    </location>
</feature>
<evidence type="ECO:0000313" key="2">
    <source>
        <dbReference type="EMBL" id="KAJ5155841.1"/>
    </source>
</evidence>
<dbReference type="EMBL" id="JAPQKO010000006">
    <property type="protein sequence ID" value="KAJ5155841.1"/>
    <property type="molecule type" value="Genomic_DNA"/>
</dbReference>